<dbReference type="InterPro" id="IPR002293">
    <property type="entry name" value="AA/rel_permease1"/>
</dbReference>
<sequence length="596" mass="64480">MAFFRGLSRKAPEVEITTTSVDAAPGAVLTEGSLEFIVAQGGNGSLPSYQEASGAPVETNSPLGYFVGPVTVMFLNISTMIGTGVYSTPATILKDTGSVGVALLYWPLGFLISLSSLTVYLEYAACFPNRSGAEVVYLEQAYPRPIYFFPVAFAFQSVILSFSSANSIVLAEYLFAINGHTPSAWELKGVAVAGYTVAVLLLTFHTRAGFLLSNGIGFVKVITLIFIGIAGLVVLGGNTSVQNPTANFHNAFQGTTNSGYGVTNALVKVIFSYNGYQSAFNVVSEVKNPVKTVRNNSFISLLVVAILYQLANIAYFAAGSFCAHSEIAGENTDFGPTVSKTELKTSTQIAASLFFQRVFGSSGAVRGLNFLIALSAFGNLIAVLLGQSRVIRECGRQGVLPFPRFWASTRPFGTPLVPYLVKWAMTILMILAPPAGDAFNFIVDLQVYPASVFALFMAAGLYAIRYRRRKLGLARADFRAWDVSVIFNVAANLFLVIMPWYPPATGRDGGDVSFWYATYVVVGLSTLQHYRIRPEILSLADSAATHRLVKVPTERLAIWESTHDPSGRLIVDRSEKEERTEILKVDSLKAFGDKEA</sequence>
<evidence type="ECO:0000256" key="3">
    <source>
        <dbReference type="ARBA" id="ARBA00022989"/>
    </source>
</evidence>
<dbReference type="EMBL" id="CAJPDR010000055">
    <property type="protein sequence ID" value="CAF9912372.1"/>
    <property type="molecule type" value="Genomic_DNA"/>
</dbReference>
<feature type="transmembrane region" description="Helical" evidence="5">
    <location>
        <begin position="146"/>
        <end position="175"/>
    </location>
</feature>
<keyword evidence="2 5" id="KW-0812">Transmembrane</keyword>
<evidence type="ECO:0000313" key="6">
    <source>
        <dbReference type="EMBL" id="CAF9912372.1"/>
    </source>
</evidence>
<feature type="transmembrane region" description="Helical" evidence="5">
    <location>
        <begin position="447"/>
        <end position="466"/>
    </location>
</feature>
<feature type="transmembrane region" description="Helical" evidence="5">
    <location>
        <begin position="99"/>
        <end position="121"/>
    </location>
</feature>
<dbReference type="GO" id="GO:0015179">
    <property type="term" value="F:L-amino acid transmembrane transporter activity"/>
    <property type="evidence" value="ECO:0007669"/>
    <property type="project" value="TreeGrafter"/>
</dbReference>
<comment type="caution">
    <text evidence="6">The sequence shown here is derived from an EMBL/GenBank/DDBJ whole genome shotgun (WGS) entry which is preliminary data.</text>
</comment>
<dbReference type="PANTHER" id="PTHR11785">
    <property type="entry name" value="AMINO ACID TRANSPORTER"/>
    <property type="match status" value="1"/>
</dbReference>
<dbReference type="InterPro" id="IPR050598">
    <property type="entry name" value="AminoAcid_Transporter"/>
</dbReference>
<feature type="transmembrane region" description="Helical" evidence="5">
    <location>
        <begin position="513"/>
        <end position="530"/>
    </location>
</feature>
<keyword evidence="3 5" id="KW-1133">Transmembrane helix</keyword>
<dbReference type="Gene3D" id="1.20.1740.10">
    <property type="entry name" value="Amino acid/polyamine transporter I"/>
    <property type="match status" value="1"/>
</dbReference>
<evidence type="ECO:0008006" key="8">
    <source>
        <dbReference type="Google" id="ProtNLM"/>
    </source>
</evidence>
<dbReference type="Pfam" id="PF13520">
    <property type="entry name" value="AA_permease_2"/>
    <property type="match status" value="1"/>
</dbReference>
<gene>
    <name evidence="6" type="ORF">ALECFALPRED_008100</name>
</gene>
<feature type="transmembrane region" description="Helical" evidence="5">
    <location>
        <begin position="298"/>
        <end position="318"/>
    </location>
</feature>
<evidence type="ECO:0000256" key="1">
    <source>
        <dbReference type="ARBA" id="ARBA00004141"/>
    </source>
</evidence>
<dbReference type="AlphaFoldDB" id="A0A8H3EU52"/>
<accession>A0A8H3EU52</accession>
<dbReference type="GO" id="GO:0016020">
    <property type="term" value="C:membrane"/>
    <property type="evidence" value="ECO:0007669"/>
    <property type="project" value="UniProtKB-SubCell"/>
</dbReference>
<reference evidence="6" key="1">
    <citation type="submission" date="2021-03" db="EMBL/GenBank/DDBJ databases">
        <authorList>
            <person name="Tagirdzhanova G."/>
        </authorList>
    </citation>
    <scope>NUCLEOTIDE SEQUENCE</scope>
</reference>
<protein>
    <recommendedName>
        <fullName evidence="8">High affinity methionine permease</fullName>
    </recommendedName>
</protein>
<feature type="transmembrane region" description="Helical" evidence="5">
    <location>
        <begin position="187"/>
        <end position="204"/>
    </location>
</feature>
<dbReference type="Proteomes" id="UP000664203">
    <property type="component" value="Unassembled WGS sequence"/>
</dbReference>
<evidence type="ECO:0000256" key="2">
    <source>
        <dbReference type="ARBA" id="ARBA00022692"/>
    </source>
</evidence>
<feature type="transmembrane region" description="Helical" evidence="5">
    <location>
        <begin position="367"/>
        <end position="386"/>
    </location>
</feature>
<feature type="transmembrane region" description="Helical" evidence="5">
    <location>
        <begin position="216"/>
        <end position="235"/>
    </location>
</feature>
<feature type="transmembrane region" description="Helical" evidence="5">
    <location>
        <begin position="63"/>
        <end position="87"/>
    </location>
</feature>
<evidence type="ECO:0000256" key="5">
    <source>
        <dbReference type="SAM" id="Phobius"/>
    </source>
</evidence>
<keyword evidence="7" id="KW-1185">Reference proteome</keyword>
<organism evidence="6 7">
    <name type="scientific">Alectoria fallacina</name>
    <dbReference type="NCBI Taxonomy" id="1903189"/>
    <lineage>
        <taxon>Eukaryota</taxon>
        <taxon>Fungi</taxon>
        <taxon>Dikarya</taxon>
        <taxon>Ascomycota</taxon>
        <taxon>Pezizomycotina</taxon>
        <taxon>Lecanoromycetes</taxon>
        <taxon>OSLEUM clade</taxon>
        <taxon>Lecanoromycetidae</taxon>
        <taxon>Lecanorales</taxon>
        <taxon>Lecanorineae</taxon>
        <taxon>Parmeliaceae</taxon>
        <taxon>Alectoria</taxon>
    </lineage>
</organism>
<dbReference type="PANTHER" id="PTHR11785:SF353">
    <property type="entry name" value="METHIONINE TRANSPORTER (EUROFUNG)"/>
    <property type="match status" value="1"/>
</dbReference>
<keyword evidence="4 5" id="KW-0472">Membrane</keyword>
<evidence type="ECO:0000256" key="4">
    <source>
        <dbReference type="ARBA" id="ARBA00023136"/>
    </source>
</evidence>
<comment type="subcellular location">
    <subcellularLocation>
        <location evidence="1">Membrane</location>
        <topology evidence="1">Multi-pass membrane protein</topology>
    </subcellularLocation>
</comment>
<proteinExistence type="predicted"/>
<evidence type="ECO:0000313" key="7">
    <source>
        <dbReference type="Proteomes" id="UP000664203"/>
    </source>
</evidence>
<name>A0A8H3EU52_9LECA</name>
<dbReference type="OrthoDB" id="5982228at2759"/>
<feature type="transmembrane region" description="Helical" evidence="5">
    <location>
        <begin position="416"/>
        <end position="435"/>
    </location>
</feature>
<feature type="transmembrane region" description="Helical" evidence="5">
    <location>
        <begin position="478"/>
        <end position="501"/>
    </location>
</feature>